<protein>
    <submittedName>
        <fullName evidence="1">Uncharacterized protein</fullName>
    </submittedName>
</protein>
<evidence type="ECO:0000313" key="1">
    <source>
        <dbReference type="EMBL" id="NOU50043.1"/>
    </source>
</evidence>
<reference evidence="1 2" key="1">
    <citation type="submission" date="2020-04" db="EMBL/GenBank/DDBJ databases">
        <title>Pseudoalteromonas caenipelagi sp. nov., isolated from a tidal flat.</title>
        <authorList>
            <person name="Park S."/>
            <person name="Yoon J.-H."/>
        </authorList>
    </citation>
    <scope>NUCLEOTIDE SEQUENCE [LARGE SCALE GENOMIC DNA]</scope>
    <source>
        <strain evidence="1 2">JBTF-M23</strain>
    </source>
</reference>
<comment type="caution">
    <text evidence="1">The sequence shown here is derived from an EMBL/GenBank/DDBJ whole genome shotgun (WGS) entry which is preliminary data.</text>
</comment>
<organism evidence="1 2">
    <name type="scientific">Pseudoalteromonas caenipelagi</name>
    <dbReference type="NCBI Taxonomy" id="2726988"/>
    <lineage>
        <taxon>Bacteria</taxon>
        <taxon>Pseudomonadati</taxon>
        <taxon>Pseudomonadota</taxon>
        <taxon>Gammaproteobacteria</taxon>
        <taxon>Alteromonadales</taxon>
        <taxon>Pseudoalteromonadaceae</taxon>
        <taxon>Pseudoalteromonas</taxon>
    </lineage>
</organism>
<dbReference type="RefSeq" id="WP_171625124.1">
    <property type="nucleotide sequence ID" value="NZ_JABBPG010000002.1"/>
</dbReference>
<name>A0A849VBU2_9GAMM</name>
<proteinExistence type="predicted"/>
<dbReference type="EMBL" id="JABBPG010000002">
    <property type="protein sequence ID" value="NOU50043.1"/>
    <property type="molecule type" value="Genomic_DNA"/>
</dbReference>
<dbReference type="Proteomes" id="UP000586305">
    <property type="component" value="Unassembled WGS sequence"/>
</dbReference>
<keyword evidence="2" id="KW-1185">Reference proteome</keyword>
<evidence type="ECO:0000313" key="2">
    <source>
        <dbReference type="Proteomes" id="UP000586305"/>
    </source>
</evidence>
<dbReference type="AlphaFoldDB" id="A0A849VBU2"/>
<gene>
    <name evidence="1" type="ORF">HG263_05760</name>
</gene>
<accession>A0A849VBU2</accession>
<sequence>MKLTLKTKKLKALSTANELGVNQTPNIGGAAEQQTGPSKCTMINQPNATDPSKPSICTAV</sequence>